<dbReference type="Proteomes" id="UP000077671">
    <property type="component" value="Unassembled WGS sequence"/>
</dbReference>
<evidence type="ECO:0000313" key="4">
    <source>
        <dbReference type="EMBL" id="KAE8258915.1"/>
    </source>
</evidence>
<gene>
    <name evidence="4" type="ORF">A4X03_0g4246</name>
    <name evidence="3" type="ORF">JKIAZH3_G599</name>
</gene>
<comment type="caution">
    <text evidence="4">The sequence shown here is derived from an EMBL/GenBank/DDBJ whole genome shotgun (WGS) entry which is preliminary data.</text>
</comment>
<keyword evidence="6" id="KW-1185">Reference proteome</keyword>
<feature type="compositionally biased region" description="Low complexity" evidence="1">
    <location>
        <begin position="52"/>
        <end position="61"/>
    </location>
</feature>
<dbReference type="Pfam" id="PF07572">
    <property type="entry name" value="BCNT"/>
    <property type="match status" value="1"/>
</dbReference>
<reference evidence="3" key="3">
    <citation type="submission" date="2020-10" db="EMBL/GenBank/DDBJ databases">
        <authorList>
            <person name="Sedaghatjoo S."/>
        </authorList>
    </citation>
    <scope>NUCLEOTIDE SEQUENCE</scope>
    <source>
        <strain evidence="3">AZH3</strain>
    </source>
</reference>
<protein>
    <recommendedName>
        <fullName evidence="2">BCNT-C domain-containing protein</fullName>
    </recommendedName>
</protein>
<evidence type="ECO:0000256" key="1">
    <source>
        <dbReference type="SAM" id="MobiDB-lite"/>
    </source>
</evidence>
<reference evidence="4" key="2">
    <citation type="journal article" date="2019" name="IMA Fungus">
        <title>Genome sequencing and comparison of five Tilletia species to identify candidate genes for the detection of regulated species infecting wheat.</title>
        <authorList>
            <person name="Nguyen H.D.T."/>
            <person name="Sultana T."/>
            <person name="Kesanakurti P."/>
            <person name="Hambleton S."/>
        </authorList>
    </citation>
    <scope>NUCLEOTIDE SEQUENCE</scope>
    <source>
        <strain evidence="4">DAOMC 238032</strain>
    </source>
</reference>
<sequence length="119" mass="12937">MLSAKGSATTAAGKPTKLNTLEKSKLDWESWKKNEHPNNNNNNKASPSQPQTQAEAGTEALTAEERAEMESQTSAGGSARAGKMSGFLDRADFLDRVSERMEAAAEDEKRKVVAARREQ</sequence>
<evidence type="ECO:0000313" key="5">
    <source>
        <dbReference type="Proteomes" id="UP000077671"/>
    </source>
</evidence>
<reference evidence="4" key="1">
    <citation type="submission" date="2016-04" db="EMBL/GenBank/DDBJ databases">
        <authorList>
            <person name="Nguyen H.D."/>
            <person name="Kesanakurti P."/>
            <person name="Cullis J."/>
            <person name="Levesque C.A."/>
            <person name="Hambleton S."/>
        </authorList>
    </citation>
    <scope>NUCLEOTIDE SEQUENCE</scope>
    <source>
        <strain evidence="4">DAOMC 238032</strain>
    </source>
</reference>
<feature type="region of interest" description="Disordered" evidence="1">
    <location>
        <begin position="1"/>
        <end position="85"/>
    </location>
</feature>
<organism evidence="4 5">
    <name type="scientific">Tilletia caries</name>
    <name type="common">wheat bunt fungus</name>
    <dbReference type="NCBI Taxonomy" id="13290"/>
    <lineage>
        <taxon>Eukaryota</taxon>
        <taxon>Fungi</taxon>
        <taxon>Dikarya</taxon>
        <taxon>Basidiomycota</taxon>
        <taxon>Ustilaginomycotina</taxon>
        <taxon>Exobasidiomycetes</taxon>
        <taxon>Tilletiales</taxon>
        <taxon>Tilletiaceae</taxon>
        <taxon>Tilletia</taxon>
    </lineage>
</organism>
<evidence type="ECO:0000313" key="6">
    <source>
        <dbReference type="Proteomes" id="UP000836402"/>
    </source>
</evidence>
<evidence type="ECO:0000313" key="3">
    <source>
        <dbReference type="EMBL" id="CAD6946011.1"/>
    </source>
</evidence>
<name>A0A177V7R3_9BASI</name>
<dbReference type="AlphaFoldDB" id="A0A177V7R3"/>
<dbReference type="Proteomes" id="UP000836402">
    <property type="component" value="Unassembled WGS sequence"/>
</dbReference>
<dbReference type="EMBL" id="CAJHJG010004919">
    <property type="protein sequence ID" value="CAD6946011.1"/>
    <property type="molecule type" value="Genomic_DNA"/>
</dbReference>
<evidence type="ECO:0000259" key="2">
    <source>
        <dbReference type="Pfam" id="PF07572"/>
    </source>
</evidence>
<proteinExistence type="predicted"/>
<feature type="compositionally biased region" description="Polar residues" evidence="1">
    <location>
        <begin position="1"/>
        <end position="10"/>
    </location>
</feature>
<feature type="region of interest" description="Disordered" evidence="1">
    <location>
        <begin position="99"/>
        <end position="119"/>
    </location>
</feature>
<accession>A0A177V7R3</accession>
<dbReference type="EMBL" id="LWDD02000556">
    <property type="protein sequence ID" value="KAE8258915.1"/>
    <property type="molecule type" value="Genomic_DNA"/>
</dbReference>
<dbReference type="InterPro" id="IPR011421">
    <property type="entry name" value="BCNT-C"/>
</dbReference>
<feature type="compositionally biased region" description="Basic and acidic residues" evidence="1">
    <location>
        <begin position="20"/>
        <end position="36"/>
    </location>
</feature>
<feature type="domain" description="BCNT-C" evidence="2">
    <location>
        <begin position="12"/>
        <end position="35"/>
    </location>
</feature>